<feature type="compositionally biased region" description="Basic and acidic residues" evidence="1">
    <location>
        <begin position="274"/>
        <end position="298"/>
    </location>
</feature>
<dbReference type="EMBL" id="DF238798">
    <property type="protein sequence ID" value="GAC95801.1"/>
    <property type="molecule type" value="Genomic_DNA"/>
</dbReference>
<feature type="compositionally biased region" description="Basic and acidic residues" evidence="1">
    <location>
        <begin position="530"/>
        <end position="549"/>
    </location>
</feature>
<proteinExistence type="predicted"/>
<gene>
    <name evidence="2" type="ORF">PHSY_003378</name>
</gene>
<feature type="compositionally biased region" description="Basic and acidic residues" evidence="1">
    <location>
        <begin position="382"/>
        <end position="393"/>
    </location>
</feature>
<dbReference type="eggNOG" id="ENOG502TDS9">
    <property type="taxonomic scope" value="Eukaryota"/>
</dbReference>
<feature type="region of interest" description="Disordered" evidence="1">
    <location>
        <begin position="353"/>
        <end position="434"/>
    </location>
</feature>
<feature type="compositionally biased region" description="Acidic residues" evidence="1">
    <location>
        <begin position="518"/>
        <end position="529"/>
    </location>
</feature>
<dbReference type="AlphaFoldDB" id="R9P382"/>
<feature type="region of interest" description="Disordered" evidence="1">
    <location>
        <begin position="516"/>
        <end position="779"/>
    </location>
</feature>
<evidence type="ECO:0000256" key="1">
    <source>
        <dbReference type="SAM" id="MobiDB-lite"/>
    </source>
</evidence>
<organism evidence="2 3">
    <name type="scientific">Pseudozyma hubeiensis (strain SY62)</name>
    <name type="common">Yeast</name>
    <dbReference type="NCBI Taxonomy" id="1305764"/>
    <lineage>
        <taxon>Eukaryota</taxon>
        <taxon>Fungi</taxon>
        <taxon>Dikarya</taxon>
        <taxon>Basidiomycota</taxon>
        <taxon>Ustilaginomycotina</taxon>
        <taxon>Ustilaginomycetes</taxon>
        <taxon>Ustilaginales</taxon>
        <taxon>Ustilaginaceae</taxon>
        <taxon>Pseudozyma</taxon>
    </lineage>
</organism>
<protein>
    <submittedName>
        <fullName evidence="2">Uncharacterized protein</fullName>
    </submittedName>
</protein>
<feature type="region of interest" description="Disordered" evidence="1">
    <location>
        <begin position="247"/>
        <end position="309"/>
    </location>
</feature>
<dbReference type="Proteomes" id="UP000014071">
    <property type="component" value="Unassembled WGS sequence"/>
</dbReference>
<feature type="compositionally biased region" description="Basic and acidic residues" evidence="1">
    <location>
        <begin position="252"/>
        <end position="266"/>
    </location>
</feature>
<dbReference type="GeneID" id="24108667"/>
<reference evidence="3" key="1">
    <citation type="journal article" date="2013" name="Genome Announc.">
        <title>Draft genome sequence of the basidiomycetous yeast-like fungus Pseudozyma hubeiensis SY62, which produces an abundant amount of the biosurfactant mannosylerythritol lipids.</title>
        <authorList>
            <person name="Konishi M."/>
            <person name="Hatada Y."/>
            <person name="Horiuchi J."/>
        </authorList>
    </citation>
    <scope>NUCLEOTIDE SEQUENCE [LARGE SCALE GENOMIC DNA]</scope>
    <source>
        <strain evidence="3">SY62</strain>
    </source>
</reference>
<feature type="compositionally biased region" description="Basic and acidic residues" evidence="1">
    <location>
        <begin position="362"/>
        <end position="371"/>
    </location>
</feature>
<evidence type="ECO:0000313" key="2">
    <source>
        <dbReference type="EMBL" id="GAC95801.1"/>
    </source>
</evidence>
<dbReference type="RefSeq" id="XP_012189388.1">
    <property type="nucleotide sequence ID" value="XM_012333998.1"/>
</dbReference>
<sequence length="797" mass="88171">MPKVSSNPFFCKTTDCTLHRRLCFLPSPPPIPSCLRPFFYTTINHHFCIIPLLIAPSRSSISCSSSQLTSTHHSSGSLQTIASIRSSGSIRHRSLLPRLQQAFHTTRAHRICTYTTFVDSAISVLVLFPAAHDNLTYRFDHTLGLHGERPGPALCLAPIQARRIRSELLSSFRIVSGFSCISERPHAPNMSIQQGLVSPPLSGRTHKADQPRVQDTHKFVDAADVFGRVAQHNKQVYFEQYAHHHTIRSPVKPHDGKLSDAERAERPLTPPMSKDVRHDQQDRDNHDARHRTDSEGDRFVQPASSSSSLTIDVEQAPAAAFGASKQASFRVAASRPQLMPAAPIGNCFGTLNQGGGFESDDEHNPFLDRRPAVASSSTQAARDAHRLHAYHDEFDSDQDAEGSVDGQGIESEPLQEATPRASSSNATTPPPLRARQAVAYRPARRFSERVRVDNESVVSTVPIRDTPKNPFLAGGPADEGFYGPNRHQAYRRARQIPGKERGKIAYVFRGQRVTYADPEYDSDDDDSELEQERARTNEFNPHHNAERPPRLQPRLLFPPSMSIDATQSGSKRARTDASASSVRADASKQMSGRREGASAADVSRSVEWVGDEFGGATSSSSYGEEECYADRRTGGGLFAAQISAQQQYKQPSSHSSDQADEREDQTGACSRRSSSSQERGEAVAPPSSARLQSIIRDSHDLNAGGEARQTARDALLARLDQTNWSDDDDDDDNDRSGDERGHVMAMDERERYQLQAQTLSRSQSQRKRLSDELRPGHEAQVDVLGRPMKRSRASYAY</sequence>
<dbReference type="HOGENOM" id="CLU_019276_0_0_1"/>
<feature type="compositionally biased region" description="Basic and acidic residues" evidence="1">
    <location>
        <begin position="768"/>
        <end position="779"/>
    </location>
</feature>
<feature type="compositionally biased region" description="Polar residues" evidence="1">
    <location>
        <begin position="642"/>
        <end position="656"/>
    </location>
</feature>
<feature type="compositionally biased region" description="Basic and acidic residues" evidence="1">
    <location>
        <begin position="734"/>
        <end position="752"/>
    </location>
</feature>
<name>R9P382_PSEHS</name>
<evidence type="ECO:0000313" key="3">
    <source>
        <dbReference type="Proteomes" id="UP000014071"/>
    </source>
</evidence>
<accession>R9P382</accession>
<dbReference type="OrthoDB" id="3364608at2759"/>
<keyword evidence="3" id="KW-1185">Reference proteome</keyword>